<dbReference type="RefSeq" id="XP_033389953.1">
    <property type="nucleotide sequence ID" value="XM_033530779.1"/>
</dbReference>
<evidence type="ECO:0000256" key="4">
    <source>
        <dbReference type="ARBA" id="ARBA00022989"/>
    </source>
</evidence>
<feature type="transmembrane region" description="Helical" evidence="6">
    <location>
        <begin position="238"/>
        <end position="260"/>
    </location>
</feature>
<keyword evidence="3 6" id="KW-0812">Transmembrane</keyword>
<dbReference type="SUPFAM" id="SSF103473">
    <property type="entry name" value="MFS general substrate transporter"/>
    <property type="match status" value="1"/>
</dbReference>
<evidence type="ECO:0000313" key="9">
    <source>
        <dbReference type="Proteomes" id="UP000799778"/>
    </source>
</evidence>
<evidence type="ECO:0000256" key="5">
    <source>
        <dbReference type="ARBA" id="ARBA00023136"/>
    </source>
</evidence>
<proteinExistence type="predicted"/>
<evidence type="ECO:0000256" key="3">
    <source>
        <dbReference type="ARBA" id="ARBA00022692"/>
    </source>
</evidence>
<feature type="domain" description="Major facilitator superfamily (MFS) profile" evidence="7">
    <location>
        <begin position="48"/>
        <end position="551"/>
    </location>
</feature>
<organism evidence="8 9">
    <name type="scientific">Aaosphaeria arxii CBS 175.79</name>
    <dbReference type="NCBI Taxonomy" id="1450172"/>
    <lineage>
        <taxon>Eukaryota</taxon>
        <taxon>Fungi</taxon>
        <taxon>Dikarya</taxon>
        <taxon>Ascomycota</taxon>
        <taxon>Pezizomycotina</taxon>
        <taxon>Dothideomycetes</taxon>
        <taxon>Pleosporomycetidae</taxon>
        <taxon>Pleosporales</taxon>
        <taxon>Pleosporales incertae sedis</taxon>
        <taxon>Aaosphaeria</taxon>
    </lineage>
</organism>
<sequence>MRASLDAQEHESLLIKLIYQARSEKSLTDGTEKIDQHVTWRNLPNKKQLLILSLCRLSSPLSNACLLPYLYFLVKSLLSDPEHPSAPQTISQRTGFLVAAYPLGQVLTSILWGRLSDIYGRKPIILIGITLSVLANLSFGFSRGIGMLLFWRVVAGMANGILGVMRTMTAEIVKHRKYQPRAFLAPPVVFNSGRVVALAIGGCLADPVKNIPTLFGPKGLLNLSKSPDGVIWAIKYPYALPAMFNGVVLALCLLVAIFWLEESLQYQERHRDTSVVFGQRPFGHWRRRVDHRENRGYLALPIEDTESTPQSDPTNIGASSDIARTGPAQQDAPPLLKNIWTWHLLKTLVAFGLLPLHNSTFLHLFPVFLAMPSVTTILPTVFEFSGGLGLSSPTIGLFLATFGIFGIVLQLFIYPRIQKHVGNLGIFRIASGIFPVAYLLAPYLALLSEVSSLKWPAMAVILFLQVLARTMAIPSSVILLTRTSPTKGVLGTVHGAGNTVSSLASAIGPAIGGVILSRGIRRGSVGLVWWSWMCVVSSVTLAWAFVLDRTESEDEEKRATGVREVELR</sequence>
<dbReference type="Pfam" id="PF07690">
    <property type="entry name" value="MFS_1"/>
    <property type="match status" value="1"/>
</dbReference>
<feature type="transmembrane region" description="Helical" evidence="6">
    <location>
        <begin position="148"/>
        <end position="168"/>
    </location>
</feature>
<keyword evidence="5 6" id="KW-0472">Membrane</keyword>
<gene>
    <name evidence="8" type="ORF">BU24DRAFT_446593</name>
</gene>
<feature type="transmembrane region" description="Helical" evidence="6">
    <location>
        <begin position="394"/>
        <end position="414"/>
    </location>
</feature>
<dbReference type="PROSITE" id="PS50850">
    <property type="entry name" value="MFS"/>
    <property type="match status" value="1"/>
</dbReference>
<feature type="transmembrane region" description="Helical" evidence="6">
    <location>
        <begin position="94"/>
        <end position="112"/>
    </location>
</feature>
<evidence type="ECO:0000256" key="6">
    <source>
        <dbReference type="SAM" id="Phobius"/>
    </source>
</evidence>
<feature type="transmembrane region" description="Helical" evidence="6">
    <location>
        <begin position="426"/>
        <end position="445"/>
    </location>
</feature>
<protein>
    <submittedName>
        <fullName evidence="8">MFS general substrate transporter</fullName>
    </submittedName>
</protein>
<evidence type="ECO:0000259" key="7">
    <source>
        <dbReference type="PROSITE" id="PS50850"/>
    </source>
</evidence>
<evidence type="ECO:0000256" key="2">
    <source>
        <dbReference type="ARBA" id="ARBA00022448"/>
    </source>
</evidence>
<dbReference type="GeneID" id="54288176"/>
<dbReference type="PANTHER" id="PTHR23504">
    <property type="entry name" value="MAJOR FACILITATOR SUPERFAMILY DOMAIN-CONTAINING PROTEIN 10"/>
    <property type="match status" value="1"/>
</dbReference>
<keyword evidence="4 6" id="KW-1133">Transmembrane helix</keyword>
<keyword evidence="2" id="KW-0813">Transport</keyword>
<evidence type="ECO:0000256" key="1">
    <source>
        <dbReference type="ARBA" id="ARBA00004141"/>
    </source>
</evidence>
<dbReference type="GO" id="GO:0022857">
    <property type="term" value="F:transmembrane transporter activity"/>
    <property type="evidence" value="ECO:0007669"/>
    <property type="project" value="InterPro"/>
</dbReference>
<dbReference type="Proteomes" id="UP000799778">
    <property type="component" value="Unassembled WGS sequence"/>
</dbReference>
<dbReference type="InterPro" id="IPR020846">
    <property type="entry name" value="MFS_dom"/>
</dbReference>
<feature type="transmembrane region" description="Helical" evidence="6">
    <location>
        <begin position="124"/>
        <end position="142"/>
    </location>
</feature>
<dbReference type="PANTHER" id="PTHR23504:SF6">
    <property type="entry name" value="MULTIDRUG TRANSPORTER, PUTATIVE (AFU_ORTHOLOGUE AFUA_4G08740)-RELATED"/>
    <property type="match status" value="1"/>
</dbReference>
<dbReference type="AlphaFoldDB" id="A0A6A5YAJ7"/>
<dbReference type="EMBL" id="ML978066">
    <property type="protein sequence ID" value="KAF2021614.1"/>
    <property type="molecule type" value="Genomic_DNA"/>
</dbReference>
<feature type="transmembrane region" description="Helical" evidence="6">
    <location>
        <begin position="457"/>
        <end position="480"/>
    </location>
</feature>
<evidence type="ECO:0000313" key="8">
    <source>
        <dbReference type="EMBL" id="KAF2021614.1"/>
    </source>
</evidence>
<dbReference type="OrthoDB" id="10262656at2759"/>
<feature type="transmembrane region" description="Helical" evidence="6">
    <location>
        <begin position="363"/>
        <end position="382"/>
    </location>
</feature>
<accession>A0A6A5YAJ7</accession>
<keyword evidence="9" id="KW-1185">Reference proteome</keyword>
<reference evidence="8" key="1">
    <citation type="journal article" date="2020" name="Stud. Mycol.">
        <title>101 Dothideomycetes genomes: a test case for predicting lifestyles and emergence of pathogens.</title>
        <authorList>
            <person name="Haridas S."/>
            <person name="Albert R."/>
            <person name="Binder M."/>
            <person name="Bloem J."/>
            <person name="Labutti K."/>
            <person name="Salamov A."/>
            <person name="Andreopoulos B."/>
            <person name="Baker S."/>
            <person name="Barry K."/>
            <person name="Bills G."/>
            <person name="Bluhm B."/>
            <person name="Cannon C."/>
            <person name="Castanera R."/>
            <person name="Culley D."/>
            <person name="Daum C."/>
            <person name="Ezra D."/>
            <person name="Gonzalez J."/>
            <person name="Henrissat B."/>
            <person name="Kuo A."/>
            <person name="Liang C."/>
            <person name="Lipzen A."/>
            <person name="Lutzoni F."/>
            <person name="Magnuson J."/>
            <person name="Mondo S."/>
            <person name="Nolan M."/>
            <person name="Ohm R."/>
            <person name="Pangilinan J."/>
            <person name="Park H.-J."/>
            <person name="Ramirez L."/>
            <person name="Alfaro M."/>
            <person name="Sun H."/>
            <person name="Tritt A."/>
            <person name="Yoshinaga Y."/>
            <person name="Zwiers L.-H."/>
            <person name="Turgeon B."/>
            <person name="Goodwin S."/>
            <person name="Spatafora J."/>
            <person name="Crous P."/>
            <person name="Grigoriev I."/>
        </authorList>
    </citation>
    <scope>NUCLEOTIDE SEQUENCE</scope>
    <source>
        <strain evidence="8">CBS 175.79</strain>
    </source>
</reference>
<dbReference type="Gene3D" id="1.20.1250.20">
    <property type="entry name" value="MFS general substrate transporter like domains"/>
    <property type="match status" value="1"/>
</dbReference>
<dbReference type="InterPro" id="IPR011701">
    <property type="entry name" value="MFS"/>
</dbReference>
<dbReference type="InterPro" id="IPR036259">
    <property type="entry name" value="MFS_trans_sf"/>
</dbReference>
<feature type="transmembrane region" description="Helical" evidence="6">
    <location>
        <begin position="527"/>
        <end position="546"/>
    </location>
</feature>
<name>A0A6A5YAJ7_9PLEO</name>
<dbReference type="GO" id="GO:0016020">
    <property type="term" value="C:membrane"/>
    <property type="evidence" value="ECO:0007669"/>
    <property type="project" value="UniProtKB-SubCell"/>
</dbReference>
<comment type="subcellular location">
    <subcellularLocation>
        <location evidence="1">Membrane</location>
        <topology evidence="1">Multi-pass membrane protein</topology>
    </subcellularLocation>
</comment>